<gene>
    <name evidence="3" type="ORF">GPECTOR_2g1279</name>
</gene>
<comment type="caution">
    <text evidence="3">The sequence shown here is derived from an EMBL/GenBank/DDBJ whole genome shotgun (WGS) entry which is preliminary data.</text>
</comment>
<dbReference type="InterPro" id="IPR036397">
    <property type="entry name" value="RNaseH_sf"/>
</dbReference>
<reference evidence="4" key="1">
    <citation type="journal article" date="2016" name="Nat. Commun.">
        <title>The Gonium pectorale genome demonstrates co-option of cell cycle regulation during the evolution of multicellularity.</title>
        <authorList>
            <person name="Hanschen E.R."/>
            <person name="Marriage T.N."/>
            <person name="Ferris P.J."/>
            <person name="Hamaji T."/>
            <person name="Toyoda A."/>
            <person name="Fujiyama A."/>
            <person name="Neme R."/>
            <person name="Noguchi H."/>
            <person name="Minakuchi Y."/>
            <person name="Suzuki M."/>
            <person name="Kawai-Toyooka H."/>
            <person name="Smith D.R."/>
            <person name="Sparks H."/>
            <person name="Anderson J."/>
            <person name="Bakaric R."/>
            <person name="Luria V."/>
            <person name="Karger A."/>
            <person name="Kirschner M.W."/>
            <person name="Durand P.M."/>
            <person name="Michod R.E."/>
            <person name="Nozaki H."/>
            <person name="Olson B.J."/>
        </authorList>
    </citation>
    <scope>NUCLEOTIDE SEQUENCE [LARGE SCALE GENOMIC DNA]</scope>
    <source>
        <strain evidence="4">NIES-2863</strain>
    </source>
</reference>
<dbReference type="Proteomes" id="UP000075714">
    <property type="component" value="Unassembled WGS sequence"/>
</dbReference>
<accession>A0A150H0S8</accession>
<feature type="compositionally biased region" description="Low complexity" evidence="2">
    <location>
        <begin position="225"/>
        <end position="244"/>
    </location>
</feature>
<feature type="region of interest" description="Disordered" evidence="2">
    <location>
        <begin position="819"/>
        <end position="849"/>
    </location>
</feature>
<sequence length="1516" mass="155000">MFPKSDTPAGPSSFPPALAEPSDPASAPAAAPALTSSLPGELGQTEADESGPASVPLPFHEEEGVEQDLDTDADVIELAEPPGDGGAQVSDLLGGDDEGEAAHDFAADATEVASRGPEEGAPDAGVESGDGASYAHDLSYAAADSPNGASASEVAHEGAAAAAPQGGSWADDEGGGDATGWSAAPSGDAWLAEGEAIPLSVREEVSLRQQLLTPQGKEVLTGSTATAAEGGPVPGPALGPATGPQRQTQVSAAAASDLTAAAAVVFPGSDSLSVIRRGLVEVLWEKPSLSLTFAELGIRMSRHPVLGPAWRDPSLRLPKLKDLVEASAAVAPGVLSLVHNDSWNQWVVRLDAEALRKSALRRAVAAAYSGTDDVSTVRRAAAAALVEADGGSPAQRHSLTMAILGQAVIQAASSARQRLVAERGTSFSLGGVLTERPAGRYQGGAGQPGGYIVVAALPGIMGPKLARLEVDRLLQAALRAAIPESRPEALAKRALALVAAASLGASPYQGAPNDPPFTLRSSPAGILLQDLGLKPPKGQMRALFDEEPTIFQAGKPSPNYSILLVDESLRSLAREAPEEVAASVIVLLRGKSYQGLRLRAPGAAANAAEDYRHASSAAVSAVAAAMGQASRQSATRALNSVVPHNGSAGGAVAAAAAAAATAAAAAAAGRTRVSGRVAGSQYPVAPPGQPADYYSRLEVSLDTALEGGGGVPGSFLHRARRLVALTLLRATHGSRGHGPHALAVKDVAAVLKKEFPEAYQDRRPQGVFPVNALVLAQQLPKLFQVGKMGSSKFTDWSIRLDINHLEDIAGLARTRAPNVSAADSEDAHTADESFESAEPPPAAATESASEQAQLAVQQQQPAEEVARLLATQPARALAEALAPTIPPDVLPEPEVHVITVPYSASHVTALAHCLSCPQIGLAAKSVAGSPVLVALYAPRVEALKPAAAAAAAGATGLLPMAAGVLPAAVYIVDAAAAGSADGAMLLGSLRGLLEEPGVAKVVHGCEQLVPTLEMAIGCSAISPLLDSRLVSEMLKPLDLNVPQAGGEDAPPPDAGTAPGLWPLPSHWQATLTTKYWDYQVAALQHASGADSSWLTRPLTSGQLGMLVRSVQHLPELWSALTWLLPRLAQFCSVARAQQCRQLVAQQQQAAAAAQEENMQQLQQEQVHQDGFGLATAAGSFVPGLSEGVRGTLRALLAEGDAETEADGDAAWHHLGNSSTGTLGLSRSGSLRRETSSVANTGIDLRRKTGAVLHTSSGGGIESPLSPLSLPPLLPPLGQAAQLAPERSASSVTFTAPPPGIAAVSGISISVAGAVGGAPGSRCQSPGGLWGEDCEEEGDVEQWAAELAALEQWAASTPLDPAVVEATVEQRRALRRLAQLRARLLRSRQSASPDPAPPAGAATPYVAGAGATAGAGFRSATGSGAGSPGLPSWLCAPACEGELEGDAEGPNGSLVALASAVSRLPHIDYDAIKDPQYRMALKARYKASRTDLSPTAEALRELAAHERQRAVWRTALG</sequence>
<keyword evidence="1" id="KW-0175">Coiled coil</keyword>
<dbReference type="Gene3D" id="3.30.420.10">
    <property type="entry name" value="Ribonuclease H-like superfamily/Ribonuclease H"/>
    <property type="match status" value="1"/>
</dbReference>
<protein>
    <submittedName>
        <fullName evidence="3">Uncharacterized protein</fullName>
    </submittedName>
</protein>
<feature type="compositionally biased region" description="Acidic residues" evidence="2">
    <location>
        <begin position="63"/>
        <end position="77"/>
    </location>
</feature>
<evidence type="ECO:0000256" key="2">
    <source>
        <dbReference type="SAM" id="MobiDB-lite"/>
    </source>
</evidence>
<organism evidence="3 4">
    <name type="scientific">Gonium pectorale</name>
    <name type="common">Green alga</name>
    <dbReference type="NCBI Taxonomy" id="33097"/>
    <lineage>
        <taxon>Eukaryota</taxon>
        <taxon>Viridiplantae</taxon>
        <taxon>Chlorophyta</taxon>
        <taxon>core chlorophytes</taxon>
        <taxon>Chlorophyceae</taxon>
        <taxon>CS clade</taxon>
        <taxon>Chlamydomonadales</taxon>
        <taxon>Volvocaceae</taxon>
        <taxon>Gonium</taxon>
    </lineage>
</organism>
<evidence type="ECO:0000313" key="4">
    <source>
        <dbReference type="Proteomes" id="UP000075714"/>
    </source>
</evidence>
<feature type="region of interest" description="Disordered" evidence="2">
    <location>
        <begin position="225"/>
        <end position="245"/>
    </location>
</feature>
<keyword evidence="4" id="KW-1185">Reference proteome</keyword>
<dbReference type="OrthoDB" id="542260at2759"/>
<evidence type="ECO:0000313" key="3">
    <source>
        <dbReference type="EMBL" id="KXZ55729.1"/>
    </source>
</evidence>
<dbReference type="SUPFAM" id="SSF53098">
    <property type="entry name" value="Ribonuclease H-like"/>
    <property type="match status" value="1"/>
</dbReference>
<feature type="compositionally biased region" description="Low complexity" evidence="2">
    <location>
        <begin position="148"/>
        <end position="169"/>
    </location>
</feature>
<feature type="region of interest" description="Disordered" evidence="2">
    <location>
        <begin position="1"/>
        <end position="186"/>
    </location>
</feature>
<proteinExistence type="predicted"/>
<dbReference type="InterPro" id="IPR012337">
    <property type="entry name" value="RNaseH-like_sf"/>
</dbReference>
<name>A0A150H0S8_GONPE</name>
<evidence type="ECO:0000256" key="1">
    <source>
        <dbReference type="SAM" id="Coils"/>
    </source>
</evidence>
<feature type="compositionally biased region" description="Low complexity" evidence="2">
    <location>
        <begin position="15"/>
        <end position="39"/>
    </location>
</feature>
<feature type="coiled-coil region" evidence="1">
    <location>
        <begin position="1136"/>
        <end position="1164"/>
    </location>
</feature>
<dbReference type="EMBL" id="LSYV01000003">
    <property type="protein sequence ID" value="KXZ55729.1"/>
    <property type="molecule type" value="Genomic_DNA"/>
</dbReference>
<dbReference type="GO" id="GO:0003676">
    <property type="term" value="F:nucleic acid binding"/>
    <property type="evidence" value="ECO:0007669"/>
    <property type="project" value="InterPro"/>
</dbReference>